<feature type="transmembrane region" description="Helical" evidence="8">
    <location>
        <begin position="163"/>
        <end position="192"/>
    </location>
</feature>
<keyword evidence="5" id="KW-0378">Hydrolase</keyword>
<reference evidence="10 11" key="1">
    <citation type="submission" date="2016-05" db="EMBL/GenBank/DDBJ databases">
        <title>Nuclear genome of Blastocystis sp. subtype 1 NandII.</title>
        <authorList>
            <person name="Gentekaki E."/>
            <person name="Curtis B."/>
            <person name="Stairs C."/>
            <person name="Eme L."/>
            <person name="Herman E."/>
            <person name="Klimes V."/>
            <person name="Arias M.C."/>
            <person name="Elias M."/>
            <person name="Hilliou F."/>
            <person name="Klute M."/>
            <person name="Malik S.-B."/>
            <person name="Pightling A."/>
            <person name="Rachubinski R."/>
            <person name="Salas D."/>
            <person name="Schlacht A."/>
            <person name="Suga H."/>
            <person name="Archibald J."/>
            <person name="Ball S.G."/>
            <person name="Clark G."/>
            <person name="Dacks J."/>
            <person name="Van Der Giezen M."/>
            <person name="Tsaousis A."/>
            <person name="Roger A."/>
        </authorList>
    </citation>
    <scope>NUCLEOTIDE SEQUENCE [LARGE SCALE GENOMIC DNA]</scope>
    <source>
        <strain evidence="11">ATCC 50177 / NandII</strain>
    </source>
</reference>
<proteinExistence type="inferred from homology"/>
<dbReference type="Proteomes" id="UP000078348">
    <property type="component" value="Unassembled WGS sequence"/>
</dbReference>
<dbReference type="EMBL" id="LXWW01000183">
    <property type="protein sequence ID" value="OAO15049.1"/>
    <property type="molecule type" value="Genomic_DNA"/>
</dbReference>
<evidence type="ECO:0000256" key="2">
    <source>
        <dbReference type="ARBA" id="ARBA00009045"/>
    </source>
</evidence>
<evidence type="ECO:0000259" key="9">
    <source>
        <dbReference type="Pfam" id="PF01694"/>
    </source>
</evidence>
<keyword evidence="4 8" id="KW-0812">Transmembrane</keyword>
<feature type="transmembrane region" description="Helical" evidence="8">
    <location>
        <begin position="90"/>
        <end position="113"/>
    </location>
</feature>
<evidence type="ECO:0000313" key="11">
    <source>
        <dbReference type="Proteomes" id="UP000078348"/>
    </source>
</evidence>
<keyword evidence="7 8" id="KW-0472">Membrane</keyword>
<feature type="transmembrane region" description="Helical" evidence="8">
    <location>
        <begin position="59"/>
        <end position="78"/>
    </location>
</feature>
<keyword evidence="6 8" id="KW-1133">Transmembrane helix</keyword>
<evidence type="ECO:0000313" key="10">
    <source>
        <dbReference type="EMBL" id="OAO15049.1"/>
    </source>
</evidence>
<evidence type="ECO:0000256" key="7">
    <source>
        <dbReference type="ARBA" id="ARBA00023136"/>
    </source>
</evidence>
<comment type="subcellular location">
    <subcellularLocation>
        <location evidence="1">Membrane</location>
        <topology evidence="1">Multi-pass membrane protein</topology>
    </subcellularLocation>
</comment>
<dbReference type="Pfam" id="PF01694">
    <property type="entry name" value="Rhomboid"/>
    <property type="match status" value="1"/>
</dbReference>
<dbReference type="InterPro" id="IPR022764">
    <property type="entry name" value="Peptidase_S54_rhomboid_dom"/>
</dbReference>
<keyword evidence="3 10" id="KW-0645">Protease</keyword>
<evidence type="ECO:0000256" key="1">
    <source>
        <dbReference type="ARBA" id="ARBA00004141"/>
    </source>
</evidence>
<organism evidence="10 11">
    <name type="scientific">Blastocystis sp. subtype 1 (strain ATCC 50177 / NandII)</name>
    <dbReference type="NCBI Taxonomy" id="478820"/>
    <lineage>
        <taxon>Eukaryota</taxon>
        <taxon>Sar</taxon>
        <taxon>Stramenopiles</taxon>
        <taxon>Bigyra</taxon>
        <taxon>Opalozoa</taxon>
        <taxon>Opalinata</taxon>
        <taxon>Blastocystidae</taxon>
        <taxon>Blastocystis</taxon>
    </lineage>
</organism>
<protein>
    <submittedName>
        <fullName evidence="10">Rhomboid-like protease</fullName>
    </submittedName>
</protein>
<dbReference type="AlphaFoldDB" id="A0A196SGF1"/>
<sequence>MATRLQEFFGSVPPCTVFYTVLCIAVYVVQLLFGGVGACAISAYAVIQQYEFYRIVTSAFTHLGLMHIVFNLLSFNSINRTLERKYGSVFMLYLILLFTVINGILYVLIFYLLSFLYYPLIAVSAAGFSGVIFSLLTVESYVVEADSLSVFGLFSVPRKWYAVVYLILMSVIMPGVSFTGHLCGVISGFLFVSGYLNWLLPMHCLVACERGFVGSLLKRSNAFVFIPELHEVITSSLSFRSMLELAYQGVKTMVVMVVVFAKNVLWFAFNSVFPPVLDEVTPPQPPSEINSDIEARPVALTAEEQRQQRLQALAARGIVN</sequence>
<name>A0A196SGF1_BLAHN</name>
<accession>A0A196SGF1</accession>
<evidence type="ECO:0000256" key="6">
    <source>
        <dbReference type="ARBA" id="ARBA00022989"/>
    </source>
</evidence>
<feature type="domain" description="Peptidase S54 rhomboid" evidence="9">
    <location>
        <begin position="51"/>
        <end position="192"/>
    </location>
</feature>
<keyword evidence="11" id="KW-1185">Reference proteome</keyword>
<feature type="transmembrane region" description="Helical" evidence="8">
    <location>
        <begin position="17"/>
        <end position="47"/>
    </location>
</feature>
<feature type="transmembrane region" description="Helical" evidence="8">
    <location>
        <begin position="120"/>
        <end position="143"/>
    </location>
</feature>
<dbReference type="InterPro" id="IPR035952">
    <property type="entry name" value="Rhomboid-like_sf"/>
</dbReference>
<dbReference type="Gene3D" id="1.20.1540.10">
    <property type="entry name" value="Rhomboid-like"/>
    <property type="match status" value="1"/>
</dbReference>
<evidence type="ECO:0000256" key="3">
    <source>
        <dbReference type="ARBA" id="ARBA00022670"/>
    </source>
</evidence>
<dbReference type="GO" id="GO:0006508">
    <property type="term" value="P:proteolysis"/>
    <property type="evidence" value="ECO:0007669"/>
    <property type="project" value="UniProtKB-KW"/>
</dbReference>
<evidence type="ECO:0000256" key="5">
    <source>
        <dbReference type="ARBA" id="ARBA00022801"/>
    </source>
</evidence>
<comment type="similarity">
    <text evidence="2">Belongs to the peptidase S54 family.</text>
</comment>
<dbReference type="OrthoDB" id="10257275at2759"/>
<comment type="caution">
    <text evidence="10">The sequence shown here is derived from an EMBL/GenBank/DDBJ whole genome shotgun (WGS) entry which is preliminary data.</text>
</comment>
<dbReference type="GO" id="GO:0016020">
    <property type="term" value="C:membrane"/>
    <property type="evidence" value="ECO:0007669"/>
    <property type="project" value="UniProtKB-SubCell"/>
</dbReference>
<dbReference type="PANTHER" id="PTHR43066:SF1">
    <property type="entry name" value="RHOMBOID PROTEIN 2"/>
    <property type="match status" value="1"/>
</dbReference>
<dbReference type="GO" id="GO:0004252">
    <property type="term" value="F:serine-type endopeptidase activity"/>
    <property type="evidence" value="ECO:0007669"/>
    <property type="project" value="InterPro"/>
</dbReference>
<dbReference type="STRING" id="478820.A0A196SGF1"/>
<dbReference type="PANTHER" id="PTHR43066">
    <property type="entry name" value="RHOMBOID-RELATED PROTEIN"/>
    <property type="match status" value="1"/>
</dbReference>
<evidence type="ECO:0000256" key="8">
    <source>
        <dbReference type="SAM" id="Phobius"/>
    </source>
</evidence>
<dbReference type="SUPFAM" id="SSF144091">
    <property type="entry name" value="Rhomboid-like"/>
    <property type="match status" value="1"/>
</dbReference>
<gene>
    <name evidence="10" type="ORF">AV274_3265</name>
</gene>
<evidence type="ECO:0000256" key="4">
    <source>
        <dbReference type="ARBA" id="ARBA00022692"/>
    </source>
</evidence>